<dbReference type="KEGG" id="mpro:BJP34_12045"/>
<accession>A0A1D8TR09</accession>
<organism evidence="2 3">
    <name type="scientific">Moorena producens PAL-8-15-08-1</name>
    <dbReference type="NCBI Taxonomy" id="1458985"/>
    <lineage>
        <taxon>Bacteria</taxon>
        <taxon>Bacillati</taxon>
        <taxon>Cyanobacteriota</taxon>
        <taxon>Cyanophyceae</taxon>
        <taxon>Coleofasciculales</taxon>
        <taxon>Coleofasciculaceae</taxon>
        <taxon>Moorena</taxon>
    </lineage>
</organism>
<gene>
    <name evidence="2" type="ORF">BJP34_12045</name>
</gene>
<name>A0A1D8TR09_9CYAN</name>
<evidence type="ECO:0000313" key="2">
    <source>
        <dbReference type="EMBL" id="AOX00079.1"/>
    </source>
</evidence>
<sequence length="65" mass="7565">MFQTDFYGGCGLVNYLWLIVHGSLVFISTVAMNYEPLLLYFTIRVMADLMADKPNNRRFFQVIPI</sequence>
<proteinExistence type="predicted"/>
<keyword evidence="1" id="KW-0472">Membrane</keyword>
<evidence type="ECO:0000313" key="3">
    <source>
        <dbReference type="Proteomes" id="UP000177870"/>
    </source>
</evidence>
<feature type="transmembrane region" description="Helical" evidence="1">
    <location>
        <begin position="12"/>
        <end position="34"/>
    </location>
</feature>
<evidence type="ECO:0000256" key="1">
    <source>
        <dbReference type="SAM" id="Phobius"/>
    </source>
</evidence>
<keyword evidence="1" id="KW-0812">Transmembrane</keyword>
<keyword evidence="1" id="KW-1133">Transmembrane helix</keyword>
<reference evidence="3" key="1">
    <citation type="submission" date="2016-10" db="EMBL/GenBank/DDBJ databases">
        <title>Comparative genomics uncovers the prolific and rare metabolic potential of the cyanobacterial genus Moorea.</title>
        <authorList>
            <person name="Leao T."/>
            <person name="Castelao G."/>
            <person name="Korobeynikov A."/>
            <person name="Monroe E.A."/>
            <person name="Podell S."/>
            <person name="Glukhov E."/>
            <person name="Allen E."/>
            <person name="Gerwick W.H."/>
            <person name="Gerwick L."/>
        </authorList>
    </citation>
    <scope>NUCLEOTIDE SEQUENCE [LARGE SCALE GENOMIC DNA]</scope>
    <source>
        <strain evidence="3">PAL-8-15-08-1</strain>
    </source>
</reference>
<dbReference type="Proteomes" id="UP000177870">
    <property type="component" value="Chromosome"/>
</dbReference>
<dbReference type="AlphaFoldDB" id="A0A1D8TR09"/>
<protein>
    <submittedName>
        <fullName evidence="2">Uncharacterized protein</fullName>
    </submittedName>
</protein>
<dbReference type="EMBL" id="CP017599">
    <property type="protein sequence ID" value="AOX00079.1"/>
    <property type="molecule type" value="Genomic_DNA"/>
</dbReference>